<proteinExistence type="predicted"/>
<dbReference type="Pfam" id="PF03004">
    <property type="entry name" value="Transposase_24"/>
    <property type="match status" value="1"/>
</dbReference>
<dbReference type="EMBL" id="JBEAFC010000014">
    <property type="protein sequence ID" value="KAL1533045.1"/>
    <property type="molecule type" value="Genomic_DNA"/>
</dbReference>
<dbReference type="PANTHER" id="PTHR33144">
    <property type="entry name" value="OS10G0409366 PROTEIN-RELATED"/>
    <property type="match status" value="1"/>
</dbReference>
<dbReference type="AlphaFoldDB" id="A0ABD1FNG6"/>
<feature type="region of interest" description="Disordered" evidence="1">
    <location>
        <begin position="1"/>
        <end position="25"/>
    </location>
</feature>
<name>A0ABD1FNG6_SALDI</name>
<gene>
    <name evidence="2" type="ORF">AAHA92_32986</name>
</gene>
<dbReference type="InterPro" id="IPR004252">
    <property type="entry name" value="Probable_transposase_24"/>
</dbReference>
<keyword evidence="3" id="KW-1185">Reference proteome</keyword>
<sequence>MSQQRLTSEGFTSRTAVGRRTYNRNMHQEALNTIGRSDHSYDRAPPLPIRNMSVDIEPEQEEGDASGAEIIEKENVKNWHAMPKGKKIEMLDVVKLRFDVPNIAEKVPEDQWIKLISYWKTEDAKNISKRNQKARAKKVMNQRTGKTSFAQVKDKLTKEHGRCPSRVQLFSSCFVSSDGNSSNDVSSKISAMIQCSDQLPEGSEDTISPNDVFSKIMGKDKPGHLISFFTNKIVAKGFGHMIAWPRSLVTPIEY</sequence>
<dbReference type="PANTHER" id="PTHR33144:SF45">
    <property type="entry name" value="TRANSPOSASE TNP1_EN_SPM-LIKE DOMAIN-CONTAINING PROTEIN"/>
    <property type="match status" value="1"/>
</dbReference>
<evidence type="ECO:0000313" key="2">
    <source>
        <dbReference type="EMBL" id="KAL1533045.1"/>
    </source>
</evidence>
<feature type="compositionally biased region" description="Polar residues" evidence="1">
    <location>
        <begin position="1"/>
        <end position="15"/>
    </location>
</feature>
<protein>
    <recommendedName>
        <fullName evidence="4">Transposase</fullName>
    </recommendedName>
</protein>
<evidence type="ECO:0000313" key="3">
    <source>
        <dbReference type="Proteomes" id="UP001567538"/>
    </source>
</evidence>
<organism evidence="2 3">
    <name type="scientific">Salvia divinorum</name>
    <name type="common">Maria pastora</name>
    <name type="synonym">Diviner's sage</name>
    <dbReference type="NCBI Taxonomy" id="28513"/>
    <lineage>
        <taxon>Eukaryota</taxon>
        <taxon>Viridiplantae</taxon>
        <taxon>Streptophyta</taxon>
        <taxon>Embryophyta</taxon>
        <taxon>Tracheophyta</taxon>
        <taxon>Spermatophyta</taxon>
        <taxon>Magnoliopsida</taxon>
        <taxon>eudicotyledons</taxon>
        <taxon>Gunneridae</taxon>
        <taxon>Pentapetalae</taxon>
        <taxon>asterids</taxon>
        <taxon>lamiids</taxon>
        <taxon>Lamiales</taxon>
        <taxon>Lamiaceae</taxon>
        <taxon>Nepetoideae</taxon>
        <taxon>Mentheae</taxon>
        <taxon>Salviinae</taxon>
        <taxon>Salvia</taxon>
        <taxon>Salvia subgen. Calosphace</taxon>
    </lineage>
</organism>
<reference evidence="2 3" key="1">
    <citation type="submission" date="2024-06" db="EMBL/GenBank/DDBJ databases">
        <title>A chromosome level genome sequence of Diviner's sage (Salvia divinorum).</title>
        <authorList>
            <person name="Ford S.A."/>
            <person name="Ro D.-K."/>
            <person name="Ness R.W."/>
            <person name="Phillips M.A."/>
        </authorList>
    </citation>
    <scope>NUCLEOTIDE SEQUENCE [LARGE SCALE GENOMIC DNA]</scope>
    <source>
        <strain evidence="2">SAF-2024a</strain>
        <tissue evidence="2">Leaf</tissue>
    </source>
</reference>
<comment type="caution">
    <text evidence="2">The sequence shown here is derived from an EMBL/GenBank/DDBJ whole genome shotgun (WGS) entry which is preliminary data.</text>
</comment>
<accession>A0ABD1FNG6</accession>
<evidence type="ECO:0008006" key="4">
    <source>
        <dbReference type="Google" id="ProtNLM"/>
    </source>
</evidence>
<evidence type="ECO:0000256" key="1">
    <source>
        <dbReference type="SAM" id="MobiDB-lite"/>
    </source>
</evidence>
<dbReference type="Proteomes" id="UP001567538">
    <property type="component" value="Unassembled WGS sequence"/>
</dbReference>